<organism evidence="2 3">
    <name type="scientific">Panicum miliaceum</name>
    <name type="common">Proso millet</name>
    <name type="synonym">Broomcorn millet</name>
    <dbReference type="NCBI Taxonomy" id="4540"/>
    <lineage>
        <taxon>Eukaryota</taxon>
        <taxon>Viridiplantae</taxon>
        <taxon>Streptophyta</taxon>
        <taxon>Embryophyta</taxon>
        <taxon>Tracheophyta</taxon>
        <taxon>Spermatophyta</taxon>
        <taxon>Magnoliopsida</taxon>
        <taxon>Liliopsida</taxon>
        <taxon>Poales</taxon>
        <taxon>Poaceae</taxon>
        <taxon>PACMAD clade</taxon>
        <taxon>Panicoideae</taxon>
        <taxon>Panicodae</taxon>
        <taxon>Paniceae</taxon>
        <taxon>Panicinae</taxon>
        <taxon>Panicum</taxon>
        <taxon>Panicum sect. Panicum</taxon>
    </lineage>
</organism>
<accession>A0A3L6TGP7</accession>
<reference evidence="3" key="1">
    <citation type="journal article" date="2019" name="Nat. Commun.">
        <title>The genome of broomcorn millet.</title>
        <authorList>
            <person name="Zou C."/>
            <person name="Miki D."/>
            <person name="Li D."/>
            <person name="Tang Q."/>
            <person name="Xiao L."/>
            <person name="Rajput S."/>
            <person name="Deng P."/>
            <person name="Jia W."/>
            <person name="Huang R."/>
            <person name="Zhang M."/>
            <person name="Sun Y."/>
            <person name="Hu J."/>
            <person name="Fu X."/>
            <person name="Schnable P.S."/>
            <person name="Li F."/>
            <person name="Zhang H."/>
            <person name="Feng B."/>
            <person name="Zhu X."/>
            <person name="Liu R."/>
            <person name="Schnable J.C."/>
            <person name="Zhu J.-K."/>
            <person name="Zhang H."/>
        </authorList>
    </citation>
    <scope>NUCLEOTIDE SEQUENCE [LARGE SCALE GENOMIC DNA]</scope>
</reference>
<keyword evidence="3" id="KW-1185">Reference proteome</keyword>
<feature type="coiled-coil region" evidence="1">
    <location>
        <begin position="71"/>
        <end position="98"/>
    </location>
</feature>
<evidence type="ECO:0000256" key="1">
    <source>
        <dbReference type="SAM" id="Coils"/>
    </source>
</evidence>
<gene>
    <name evidence="2" type="ORF">C2845_PM01G43310</name>
</gene>
<keyword evidence="1" id="KW-0175">Coiled coil</keyword>
<dbReference type="Proteomes" id="UP000275267">
    <property type="component" value="Unassembled WGS sequence"/>
</dbReference>
<dbReference type="OrthoDB" id="696537at2759"/>
<protein>
    <submittedName>
        <fullName evidence="2">Uncharacterized protein</fullName>
    </submittedName>
</protein>
<dbReference type="AlphaFoldDB" id="A0A3L6TGP7"/>
<name>A0A3L6TGP7_PANMI</name>
<comment type="caution">
    <text evidence="2">The sequence shown here is derived from an EMBL/GenBank/DDBJ whole genome shotgun (WGS) entry which is preliminary data.</text>
</comment>
<proteinExistence type="predicted"/>
<evidence type="ECO:0000313" key="2">
    <source>
        <dbReference type="EMBL" id="RLN39509.1"/>
    </source>
</evidence>
<dbReference type="EMBL" id="PQIB02000001">
    <property type="protein sequence ID" value="RLN39509.1"/>
    <property type="molecule type" value="Genomic_DNA"/>
</dbReference>
<evidence type="ECO:0000313" key="3">
    <source>
        <dbReference type="Proteomes" id="UP000275267"/>
    </source>
</evidence>
<sequence length="207" mass="23704">MELEKSYEKLVDSHALLQVAHEVMVTTVKLYEPPTHTCTCSHVEIMLSCDKPCCSQATISCVEHVVIESCDDLISQENNELKREVEKLKLELTKLKSKGQVQHYQDNCDIMVKKLGRGSNVTSSALQQYQIKKRKIQPKEECLVQVKESNLRHNSHMCPMEFKNKTKLSRRERYQPKTRVCFRCKEKGHLIAASSIPQSKVDSGRTG</sequence>